<evidence type="ECO:0000313" key="4">
    <source>
        <dbReference type="EMBL" id="MFD2174722.1"/>
    </source>
</evidence>
<evidence type="ECO:0000256" key="1">
    <source>
        <dbReference type="PROSITE-ProRule" id="PRU00339"/>
    </source>
</evidence>
<keyword evidence="1" id="KW-0802">TPR repeat</keyword>
<proteinExistence type="predicted"/>
<accession>A0ABW5A8W0</accession>
<gene>
    <name evidence="4" type="ORF">ACFSM0_11510</name>
</gene>
<comment type="caution">
    <text evidence="4">The sequence shown here is derived from an EMBL/GenBank/DDBJ whole genome shotgun (WGS) entry which is preliminary data.</text>
</comment>
<reference evidence="5" key="1">
    <citation type="journal article" date="2019" name="Int. J. Syst. Evol. Microbiol.">
        <title>The Global Catalogue of Microorganisms (GCM) 10K type strain sequencing project: providing services to taxonomists for standard genome sequencing and annotation.</title>
        <authorList>
            <consortium name="The Broad Institute Genomics Platform"/>
            <consortium name="The Broad Institute Genome Sequencing Center for Infectious Disease"/>
            <person name="Wu L."/>
            <person name="Ma J."/>
        </authorList>
    </citation>
    <scope>NUCLEOTIDE SEQUENCE [LARGE SCALE GENOMIC DNA]</scope>
    <source>
        <strain evidence="5">CCUG 55131</strain>
    </source>
</reference>
<feature type="domain" description="YaiO beta-barrel" evidence="3">
    <location>
        <begin position="156"/>
        <end position="240"/>
    </location>
</feature>
<organism evidence="4 5">
    <name type="scientific">Rhodobacter lacus</name>
    <dbReference type="NCBI Taxonomy" id="1641972"/>
    <lineage>
        <taxon>Bacteria</taxon>
        <taxon>Pseudomonadati</taxon>
        <taxon>Pseudomonadota</taxon>
        <taxon>Alphaproteobacteria</taxon>
        <taxon>Rhodobacterales</taxon>
        <taxon>Rhodobacter group</taxon>
        <taxon>Rhodobacter</taxon>
    </lineage>
</organism>
<keyword evidence="2" id="KW-0732">Signal</keyword>
<dbReference type="SMART" id="SM00028">
    <property type="entry name" value="TPR"/>
    <property type="match status" value="2"/>
</dbReference>
<protein>
    <submittedName>
        <fullName evidence="4">YaiO family outer membrane beta-barrel protein</fullName>
    </submittedName>
</protein>
<dbReference type="InterPro" id="IPR030887">
    <property type="entry name" value="Beta-barrel_YaiO"/>
</dbReference>
<dbReference type="RefSeq" id="WP_377390447.1">
    <property type="nucleotide sequence ID" value="NZ_JBHUIX010000011.1"/>
</dbReference>
<evidence type="ECO:0000259" key="3">
    <source>
        <dbReference type="Pfam" id="PF19413"/>
    </source>
</evidence>
<evidence type="ECO:0000313" key="5">
    <source>
        <dbReference type="Proteomes" id="UP001597413"/>
    </source>
</evidence>
<feature type="repeat" description="TPR" evidence="1">
    <location>
        <begin position="69"/>
        <end position="102"/>
    </location>
</feature>
<dbReference type="PROSITE" id="PS50005">
    <property type="entry name" value="TPR"/>
    <property type="match status" value="1"/>
</dbReference>
<name>A0ABW5A8W0_9RHOB</name>
<dbReference type="Proteomes" id="UP001597413">
    <property type="component" value="Unassembled WGS sequence"/>
</dbReference>
<keyword evidence="5" id="KW-1185">Reference proteome</keyword>
<dbReference type="NCBIfam" id="TIGR04390">
    <property type="entry name" value="OMP_YaiO_dom"/>
    <property type="match status" value="1"/>
</dbReference>
<evidence type="ECO:0000256" key="2">
    <source>
        <dbReference type="SAM" id="SignalP"/>
    </source>
</evidence>
<dbReference type="SUPFAM" id="SSF48452">
    <property type="entry name" value="TPR-like"/>
    <property type="match status" value="1"/>
</dbReference>
<dbReference type="InterPro" id="IPR011990">
    <property type="entry name" value="TPR-like_helical_dom_sf"/>
</dbReference>
<feature type="chain" id="PRO_5046480003" evidence="2">
    <location>
        <begin position="35"/>
        <end position="382"/>
    </location>
</feature>
<dbReference type="EMBL" id="JBHUIX010000011">
    <property type="protein sequence ID" value="MFD2174722.1"/>
    <property type="molecule type" value="Genomic_DNA"/>
</dbReference>
<sequence>MRSLSRIGFRRLHPVAASLMAICLSLCVAGAAQAEQPLYERAVAARAAQDHATAAQLFEAVLRREPRNADALVLLGYSRLALDQPDAARTAFEAALRLAPDYQDARLGLAQIAFRNANRAGASDLVNIVLAAQPDSAEALALRARLDAPPPLRWRLDLGGEYHDLSAGRHPWHEAITTLSYAFGQGTAISGTLRHADRGALDDTQVLVRLTHAFSPRLTVYGLIGAAPDADFLPKRTFALGGNVRLWHEDSLPAALWVNFEAKQESGVEGKVLTTRIGPRLVLYDDALAVSVDWLHGKGEAGTRYNGALVRLEGQINDRLRGVVGYAYAPEIDRTNVIRAQGWFAGLSYDIDDSLTLRATLARETRDAYDRNTLAIGLTKRF</sequence>
<dbReference type="Gene3D" id="1.25.40.10">
    <property type="entry name" value="Tetratricopeptide repeat domain"/>
    <property type="match status" value="1"/>
</dbReference>
<dbReference type="Pfam" id="PF19413">
    <property type="entry name" value="YaiO"/>
    <property type="match status" value="1"/>
</dbReference>
<dbReference type="Pfam" id="PF14559">
    <property type="entry name" value="TPR_19"/>
    <property type="match status" value="1"/>
</dbReference>
<dbReference type="InterPro" id="IPR019734">
    <property type="entry name" value="TPR_rpt"/>
</dbReference>
<feature type="signal peptide" evidence="2">
    <location>
        <begin position="1"/>
        <end position="34"/>
    </location>
</feature>